<keyword evidence="1" id="KW-1133">Transmembrane helix</keyword>
<gene>
    <name evidence="2" type="ORF">M378DRAFT_166792</name>
</gene>
<dbReference type="EMBL" id="KN818283">
    <property type="protein sequence ID" value="KIL61509.1"/>
    <property type="molecule type" value="Genomic_DNA"/>
</dbReference>
<evidence type="ECO:0000256" key="1">
    <source>
        <dbReference type="SAM" id="Phobius"/>
    </source>
</evidence>
<dbReference type="AlphaFoldDB" id="A0A0C2T4R6"/>
<protein>
    <submittedName>
        <fullName evidence="2">Uncharacterized protein</fullName>
    </submittedName>
</protein>
<accession>A0A0C2T4R6</accession>
<sequence>MCPKCDEVFAEFHHPGVAFSFESNITAIRVVFVLFATTVTSIRTNSGLGRAKRRSKFSNEA</sequence>
<keyword evidence="1" id="KW-0812">Transmembrane</keyword>
<dbReference type="InParanoid" id="A0A0C2T4R6"/>
<keyword evidence="3" id="KW-1185">Reference proteome</keyword>
<feature type="transmembrane region" description="Helical" evidence="1">
    <location>
        <begin position="25"/>
        <end position="44"/>
    </location>
</feature>
<evidence type="ECO:0000313" key="3">
    <source>
        <dbReference type="Proteomes" id="UP000054549"/>
    </source>
</evidence>
<name>A0A0C2T4R6_AMAMK</name>
<dbReference type="Proteomes" id="UP000054549">
    <property type="component" value="Unassembled WGS sequence"/>
</dbReference>
<organism evidence="2 3">
    <name type="scientific">Amanita muscaria (strain Koide BX008)</name>
    <dbReference type="NCBI Taxonomy" id="946122"/>
    <lineage>
        <taxon>Eukaryota</taxon>
        <taxon>Fungi</taxon>
        <taxon>Dikarya</taxon>
        <taxon>Basidiomycota</taxon>
        <taxon>Agaricomycotina</taxon>
        <taxon>Agaricomycetes</taxon>
        <taxon>Agaricomycetidae</taxon>
        <taxon>Agaricales</taxon>
        <taxon>Pluteineae</taxon>
        <taxon>Amanitaceae</taxon>
        <taxon>Amanita</taxon>
    </lineage>
</organism>
<keyword evidence="1" id="KW-0472">Membrane</keyword>
<proteinExistence type="predicted"/>
<dbReference type="HOGENOM" id="CLU_2922155_0_0_1"/>
<reference evidence="2 3" key="1">
    <citation type="submission" date="2014-04" db="EMBL/GenBank/DDBJ databases">
        <title>Evolutionary Origins and Diversification of the Mycorrhizal Mutualists.</title>
        <authorList>
            <consortium name="DOE Joint Genome Institute"/>
            <consortium name="Mycorrhizal Genomics Consortium"/>
            <person name="Kohler A."/>
            <person name="Kuo A."/>
            <person name="Nagy L.G."/>
            <person name="Floudas D."/>
            <person name="Copeland A."/>
            <person name="Barry K.W."/>
            <person name="Cichocki N."/>
            <person name="Veneault-Fourrey C."/>
            <person name="LaButti K."/>
            <person name="Lindquist E.A."/>
            <person name="Lipzen A."/>
            <person name="Lundell T."/>
            <person name="Morin E."/>
            <person name="Murat C."/>
            <person name="Riley R."/>
            <person name="Ohm R."/>
            <person name="Sun H."/>
            <person name="Tunlid A."/>
            <person name="Henrissat B."/>
            <person name="Grigoriev I.V."/>
            <person name="Hibbett D.S."/>
            <person name="Martin F."/>
        </authorList>
    </citation>
    <scope>NUCLEOTIDE SEQUENCE [LARGE SCALE GENOMIC DNA]</scope>
    <source>
        <strain evidence="2 3">Koide BX008</strain>
    </source>
</reference>
<evidence type="ECO:0000313" key="2">
    <source>
        <dbReference type="EMBL" id="KIL61509.1"/>
    </source>
</evidence>